<protein>
    <submittedName>
        <fullName evidence="1">Uncharacterized protein</fullName>
    </submittedName>
</protein>
<proteinExistence type="predicted"/>
<dbReference type="Proteomes" id="UP000821845">
    <property type="component" value="Chromosome 9"/>
</dbReference>
<organism evidence="1 2">
    <name type="scientific">Hyalomma asiaticum</name>
    <name type="common">Tick</name>
    <dbReference type="NCBI Taxonomy" id="266040"/>
    <lineage>
        <taxon>Eukaryota</taxon>
        <taxon>Metazoa</taxon>
        <taxon>Ecdysozoa</taxon>
        <taxon>Arthropoda</taxon>
        <taxon>Chelicerata</taxon>
        <taxon>Arachnida</taxon>
        <taxon>Acari</taxon>
        <taxon>Parasitiformes</taxon>
        <taxon>Ixodida</taxon>
        <taxon>Ixodoidea</taxon>
        <taxon>Ixodidae</taxon>
        <taxon>Hyalomminae</taxon>
        <taxon>Hyalomma</taxon>
    </lineage>
</organism>
<reference evidence="1" key="1">
    <citation type="submission" date="2020-05" db="EMBL/GenBank/DDBJ databases">
        <title>Large-scale comparative analyses of tick genomes elucidate their genetic diversity and vector capacities.</title>
        <authorList>
            <person name="Jia N."/>
            <person name="Wang J."/>
            <person name="Shi W."/>
            <person name="Du L."/>
            <person name="Sun Y."/>
            <person name="Zhan W."/>
            <person name="Jiang J."/>
            <person name="Wang Q."/>
            <person name="Zhang B."/>
            <person name="Ji P."/>
            <person name="Sakyi L.B."/>
            <person name="Cui X."/>
            <person name="Yuan T."/>
            <person name="Jiang B."/>
            <person name="Yang W."/>
            <person name="Lam T.T.-Y."/>
            <person name="Chang Q."/>
            <person name="Ding S."/>
            <person name="Wang X."/>
            <person name="Zhu J."/>
            <person name="Ruan X."/>
            <person name="Zhao L."/>
            <person name="Wei J."/>
            <person name="Que T."/>
            <person name="Du C."/>
            <person name="Cheng J."/>
            <person name="Dai P."/>
            <person name="Han X."/>
            <person name="Huang E."/>
            <person name="Gao Y."/>
            <person name="Liu J."/>
            <person name="Shao H."/>
            <person name="Ye R."/>
            <person name="Li L."/>
            <person name="Wei W."/>
            <person name="Wang X."/>
            <person name="Wang C."/>
            <person name="Yang T."/>
            <person name="Huo Q."/>
            <person name="Li W."/>
            <person name="Guo W."/>
            <person name="Chen H."/>
            <person name="Zhou L."/>
            <person name="Ni X."/>
            <person name="Tian J."/>
            <person name="Zhou Y."/>
            <person name="Sheng Y."/>
            <person name="Liu T."/>
            <person name="Pan Y."/>
            <person name="Xia L."/>
            <person name="Li J."/>
            <person name="Zhao F."/>
            <person name="Cao W."/>
        </authorList>
    </citation>
    <scope>NUCLEOTIDE SEQUENCE</scope>
    <source>
        <strain evidence="1">Hyas-2018</strain>
    </source>
</reference>
<comment type="caution">
    <text evidence="1">The sequence shown here is derived from an EMBL/GenBank/DDBJ whole genome shotgun (WGS) entry which is preliminary data.</text>
</comment>
<accession>A0ACB7RJB8</accession>
<name>A0ACB7RJB8_HYAAI</name>
<evidence type="ECO:0000313" key="1">
    <source>
        <dbReference type="EMBL" id="KAH6921469.1"/>
    </source>
</evidence>
<sequence>MVSNLAARVDALEKVAQTSEPVSDSNTGSTITKLASEVRKLAAKCDDSENRQRRNNLISLEYQMRKRIGIGRSRRLSQQWNFWKYRVLRFADHLPNLLANHVATTATLVNRSQIDGRGPFF</sequence>
<gene>
    <name evidence="1" type="ORF">HPB50_001256</name>
</gene>
<keyword evidence="2" id="KW-1185">Reference proteome</keyword>
<dbReference type="EMBL" id="CM023489">
    <property type="protein sequence ID" value="KAH6921469.1"/>
    <property type="molecule type" value="Genomic_DNA"/>
</dbReference>
<evidence type="ECO:0000313" key="2">
    <source>
        <dbReference type="Proteomes" id="UP000821845"/>
    </source>
</evidence>